<dbReference type="PANTHER" id="PTHR24198">
    <property type="entry name" value="ANKYRIN REPEAT AND PROTEIN KINASE DOMAIN-CONTAINING PROTEIN"/>
    <property type="match status" value="1"/>
</dbReference>
<dbReference type="AlphaFoldDB" id="G2J7Z2"/>
<sequence>MDRQFARQTKPLLEHAALRESASPWLRRLAEAVPPEKLGNLRGNAFIFRRLLEGFRQEEARSHAQEKQSLKNLLKPLQSQLLPSTLLQKEIDAIADQVLESAPTELSVEQMRAELKEAGFEQEIEYLERNGELSWTKINHLYAKGGVLALLRAPTPEALDAFAQISDADISDGIVALIERQHRMSESKKPEDCAEAKRAADVANRMARSGPFFVNYPDPSGRIPLHYASQDGKLTQTVQDLVNYGADVYWKSDLGQIPAHTAASAGRTDALEILFNTGGLDAIHSRDHQGYTPLNFAAFSQDASQFLQDKGAELLMISISNLV</sequence>
<dbReference type="GO" id="GO:0005737">
    <property type="term" value="C:cytoplasm"/>
    <property type="evidence" value="ECO:0007669"/>
    <property type="project" value="TreeGrafter"/>
</dbReference>
<evidence type="ECO:0000313" key="5">
    <source>
        <dbReference type="Proteomes" id="UP000054051"/>
    </source>
</evidence>
<evidence type="ECO:0000256" key="3">
    <source>
        <dbReference type="PROSITE-ProRule" id="PRU00023"/>
    </source>
</evidence>
<keyword evidence="1" id="KW-0677">Repeat</keyword>
<dbReference type="PROSITE" id="PS50088">
    <property type="entry name" value="ANK_REPEAT"/>
    <property type="match status" value="1"/>
</dbReference>
<gene>
    <name evidence="4" type="ORF">CAGGBEG34_190056</name>
</gene>
<dbReference type="Gene3D" id="1.25.40.20">
    <property type="entry name" value="Ankyrin repeat-containing domain"/>
    <property type="match status" value="1"/>
</dbReference>
<keyword evidence="5" id="KW-1185">Reference proteome</keyword>
<dbReference type="PANTHER" id="PTHR24198:SF165">
    <property type="entry name" value="ANKYRIN REPEAT-CONTAINING PROTEIN-RELATED"/>
    <property type="match status" value="1"/>
</dbReference>
<dbReference type="PROSITE" id="PS50297">
    <property type="entry name" value="ANK_REP_REGION"/>
    <property type="match status" value="1"/>
</dbReference>
<dbReference type="InterPro" id="IPR036770">
    <property type="entry name" value="Ankyrin_rpt-contain_sf"/>
</dbReference>
<evidence type="ECO:0000313" key="4">
    <source>
        <dbReference type="EMBL" id="CCD28889.1"/>
    </source>
</evidence>
<dbReference type="EMBL" id="CAFB01000035">
    <property type="protein sequence ID" value="CCD28889.1"/>
    <property type="molecule type" value="Genomic_DNA"/>
</dbReference>
<dbReference type="STRING" id="1070319.CAGGBEG34_190056"/>
<dbReference type="eggNOG" id="COG0666">
    <property type="taxonomic scope" value="Bacteria"/>
</dbReference>
<name>G2J7Z2_9BURK</name>
<keyword evidence="2 3" id="KW-0040">ANK repeat</keyword>
<dbReference type="SMART" id="SM00248">
    <property type="entry name" value="ANK"/>
    <property type="match status" value="3"/>
</dbReference>
<evidence type="ECO:0000256" key="2">
    <source>
        <dbReference type="ARBA" id="ARBA00023043"/>
    </source>
</evidence>
<dbReference type="InterPro" id="IPR002110">
    <property type="entry name" value="Ankyrin_rpt"/>
</dbReference>
<evidence type="ECO:0000256" key="1">
    <source>
        <dbReference type="ARBA" id="ARBA00022737"/>
    </source>
</evidence>
<proteinExistence type="predicted"/>
<dbReference type="Proteomes" id="UP000054051">
    <property type="component" value="Unassembled WGS sequence"/>
</dbReference>
<reference evidence="4 5" key="1">
    <citation type="submission" date="2011-08" db="EMBL/GenBank/DDBJ databases">
        <title>The genome of the obligate endobacterium of an arbuscular mycorrhizal fungus reveals an interphylum network of nutritional interactions.</title>
        <authorList>
            <person name="Ghignone S."/>
            <person name="Salvioli A."/>
            <person name="Anca I."/>
            <person name="Lumini E."/>
            <person name="Ortu G."/>
            <person name="Petiti L."/>
            <person name="Cruveiller S."/>
            <person name="Bianciotto V."/>
            <person name="Piffanelli P."/>
            <person name="Lanfranco L."/>
            <person name="Bonfante P."/>
        </authorList>
    </citation>
    <scope>NUCLEOTIDE SEQUENCE [LARGE SCALE GENOMIC DNA]</scope>
    <source>
        <strain evidence="4 5">BEG34</strain>
    </source>
</reference>
<comment type="caution">
    <text evidence="4">The sequence shown here is derived from an EMBL/GenBank/DDBJ whole genome shotgun (WGS) entry which is preliminary data.</text>
</comment>
<protein>
    <submittedName>
        <fullName evidence="4">Uncharacterized protein</fullName>
    </submittedName>
</protein>
<dbReference type="Pfam" id="PF12796">
    <property type="entry name" value="Ank_2"/>
    <property type="match status" value="1"/>
</dbReference>
<dbReference type="SUPFAM" id="SSF48403">
    <property type="entry name" value="Ankyrin repeat"/>
    <property type="match status" value="1"/>
</dbReference>
<organism evidence="4 5">
    <name type="scientific">Candidatus Glomeribacter gigasporarum BEG34</name>
    <dbReference type="NCBI Taxonomy" id="1070319"/>
    <lineage>
        <taxon>Bacteria</taxon>
        <taxon>Pseudomonadati</taxon>
        <taxon>Pseudomonadota</taxon>
        <taxon>Betaproteobacteria</taxon>
        <taxon>Burkholderiales</taxon>
        <taxon>Burkholderiaceae</taxon>
        <taxon>Candidatus Glomeribacter</taxon>
    </lineage>
</organism>
<accession>G2J7Z2</accession>
<feature type="repeat" description="ANK" evidence="3">
    <location>
        <begin position="220"/>
        <end position="253"/>
    </location>
</feature>